<comment type="caution">
    <text evidence="2">The sequence shown here is derived from an EMBL/GenBank/DDBJ whole genome shotgun (WGS) entry which is preliminary data.</text>
</comment>
<feature type="region of interest" description="Disordered" evidence="1">
    <location>
        <begin position="87"/>
        <end position="110"/>
    </location>
</feature>
<sequence>MPPEKLLEGEVGRGNPPPLSPPLQQRALRRVVAPPNMCWGACKGNTDNAGPGKDRPGWDDQLVVNVEAGPRGRPLAVRDSGTRDSLRIWIPQPGQPVTCHDQGQRVILGP</sequence>
<evidence type="ECO:0000313" key="3">
    <source>
        <dbReference type="Proteomes" id="UP001066276"/>
    </source>
</evidence>
<proteinExistence type="predicted"/>
<name>A0AAV7V9Z8_PLEWA</name>
<reference evidence="2" key="1">
    <citation type="journal article" date="2022" name="bioRxiv">
        <title>Sequencing and chromosome-scale assembly of the giantPleurodeles waltlgenome.</title>
        <authorList>
            <person name="Brown T."/>
            <person name="Elewa A."/>
            <person name="Iarovenko S."/>
            <person name="Subramanian E."/>
            <person name="Araus A.J."/>
            <person name="Petzold A."/>
            <person name="Susuki M."/>
            <person name="Suzuki K.-i.T."/>
            <person name="Hayashi T."/>
            <person name="Toyoda A."/>
            <person name="Oliveira C."/>
            <person name="Osipova E."/>
            <person name="Leigh N.D."/>
            <person name="Simon A."/>
            <person name="Yun M.H."/>
        </authorList>
    </citation>
    <scope>NUCLEOTIDE SEQUENCE</scope>
    <source>
        <strain evidence="2">20211129_DDA</strain>
        <tissue evidence="2">Liver</tissue>
    </source>
</reference>
<feature type="compositionally biased region" description="Basic and acidic residues" evidence="1">
    <location>
        <begin position="1"/>
        <end position="11"/>
    </location>
</feature>
<evidence type="ECO:0000313" key="2">
    <source>
        <dbReference type="EMBL" id="KAJ1197246.1"/>
    </source>
</evidence>
<gene>
    <name evidence="2" type="ORF">NDU88_001108</name>
</gene>
<organism evidence="2 3">
    <name type="scientific">Pleurodeles waltl</name>
    <name type="common">Iberian ribbed newt</name>
    <dbReference type="NCBI Taxonomy" id="8319"/>
    <lineage>
        <taxon>Eukaryota</taxon>
        <taxon>Metazoa</taxon>
        <taxon>Chordata</taxon>
        <taxon>Craniata</taxon>
        <taxon>Vertebrata</taxon>
        <taxon>Euteleostomi</taxon>
        <taxon>Amphibia</taxon>
        <taxon>Batrachia</taxon>
        <taxon>Caudata</taxon>
        <taxon>Salamandroidea</taxon>
        <taxon>Salamandridae</taxon>
        <taxon>Pleurodelinae</taxon>
        <taxon>Pleurodeles</taxon>
    </lineage>
</organism>
<keyword evidence="3" id="KW-1185">Reference proteome</keyword>
<dbReference type="EMBL" id="JANPWB010000003">
    <property type="protein sequence ID" value="KAJ1197246.1"/>
    <property type="molecule type" value="Genomic_DNA"/>
</dbReference>
<accession>A0AAV7V9Z8</accession>
<dbReference type="AlphaFoldDB" id="A0AAV7V9Z8"/>
<feature type="region of interest" description="Disordered" evidence="1">
    <location>
        <begin position="1"/>
        <end position="25"/>
    </location>
</feature>
<dbReference type="Proteomes" id="UP001066276">
    <property type="component" value="Chromosome 2_1"/>
</dbReference>
<evidence type="ECO:0000256" key="1">
    <source>
        <dbReference type="SAM" id="MobiDB-lite"/>
    </source>
</evidence>
<protein>
    <submittedName>
        <fullName evidence="2">Uncharacterized protein</fullName>
    </submittedName>
</protein>